<dbReference type="InterPro" id="IPR001073">
    <property type="entry name" value="C1q_dom"/>
</dbReference>
<feature type="signal peptide" evidence="5">
    <location>
        <begin position="1"/>
        <end position="24"/>
    </location>
</feature>
<dbReference type="Pfam" id="PF00386">
    <property type="entry name" value="C1q"/>
    <property type="match status" value="1"/>
</dbReference>
<dbReference type="GO" id="GO:0005576">
    <property type="term" value="C:extracellular region"/>
    <property type="evidence" value="ECO:0007669"/>
    <property type="project" value="UniProtKB-SubCell"/>
</dbReference>
<dbReference type="EMBL" id="JAIWYP010000012">
    <property type="protein sequence ID" value="KAH3726764.1"/>
    <property type="molecule type" value="Genomic_DNA"/>
</dbReference>
<dbReference type="SUPFAM" id="SSF49842">
    <property type="entry name" value="TNF-like"/>
    <property type="match status" value="1"/>
</dbReference>
<dbReference type="Gene3D" id="2.60.120.40">
    <property type="match status" value="1"/>
</dbReference>
<evidence type="ECO:0000313" key="7">
    <source>
        <dbReference type="EMBL" id="KAH3726764.1"/>
    </source>
</evidence>
<dbReference type="SMART" id="SM00110">
    <property type="entry name" value="C1Q"/>
    <property type="match status" value="1"/>
</dbReference>
<evidence type="ECO:0000256" key="1">
    <source>
        <dbReference type="ARBA" id="ARBA00004613"/>
    </source>
</evidence>
<keyword evidence="4" id="KW-0175">Coiled coil</keyword>
<keyword evidence="8" id="KW-1185">Reference proteome</keyword>
<protein>
    <recommendedName>
        <fullName evidence="6">C1q domain-containing protein</fullName>
    </recommendedName>
</protein>
<keyword evidence="3 5" id="KW-0732">Signal</keyword>
<evidence type="ECO:0000256" key="5">
    <source>
        <dbReference type="SAM" id="SignalP"/>
    </source>
</evidence>
<name>A0A9D4CLC0_DREPO</name>
<dbReference type="PROSITE" id="PS50871">
    <property type="entry name" value="C1Q"/>
    <property type="match status" value="1"/>
</dbReference>
<organism evidence="7 8">
    <name type="scientific">Dreissena polymorpha</name>
    <name type="common">Zebra mussel</name>
    <name type="synonym">Mytilus polymorpha</name>
    <dbReference type="NCBI Taxonomy" id="45954"/>
    <lineage>
        <taxon>Eukaryota</taxon>
        <taxon>Metazoa</taxon>
        <taxon>Spiralia</taxon>
        <taxon>Lophotrochozoa</taxon>
        <taxon>Mollusca</taxon>
        <taxon>Bivalvia</taxon>
        <taxon>Autobranchia</taxon>
        <taxon>Heteroconchia</taxon>
        <taxon>Euheterodonta</taxon>
        <taxon>Imparidentia</taxon>
        <taxon>Neoheterodontei</taxon>
        <taxon>Myida</taxon>
        <taxon>Dreissenoidea</taxon>
        <taxon>Dreissenidae</taxon>
        <taxon>Dreissena</taxon>
    </lineage>
</organism>
<evidence type="ECO:0000256" key="2">
    <source>
        <dbReference type="ARBA" id="ARBA00022525"/>
    </source>
</evidence>
<feature type="chain" id="PRO_5038955047" description="C1q domain-containing protein" evidence="5">
    <location>
        <begin position="25"/>
        <end position="259"/>
    </location>
</feature>
<accession>A0A9D4CLC0</accession>
<dbReference type="AlphaFoldDB" id="A0A9D4CLC0"/>
<proteinExistence type="predicted"/>
<reference evidence="7" key="2">
    <citation type="submission" date="2020-11" db="EMBL/GenBank/DDBJ databases">
        <authorList>
            <person name="McCartney M.A."/>
            <person name="Auch B."/>
            <person name="Kono T."/>
            <person name="Mallez S."/>
            <person name="Becker A."/>
            <person name="Gohl D.M."/>
            <person name="Silverstein K.A.T."/>
            <person name="Koren S."/>
            <person name="Bechman K.B."/>
            <person name="Herman A."/>
            <person name="Abrahante J.E."/>
            <person name="Garbe J."/>
        </authorList>
    </citation>
    <scope>NUCLEOTIDE SEQUENCE</scope>
    <source>
        <strain evidence="7">Duluth1</strain>
        <tissue evidence="7">Whole animal</tissue>
    </source>
</reference>
<comment type="caution">
    <text evidence="7">The sequence shown here is derived from an EMBL/GenBank/DDBJ whole genome shotgun (WGS) entry which is preliminary data.</text>
</comment>
<dbReference type="InterPro" id="IPR008983">
    <property type="entry name" value="Tumour_necrosis_fac-like_dom"/>
</dbReference>
<feature type="domain" description="C1q" evidence="6">
    <location>
        <begin position="127"/>
        <end position="259"/>
    </location>
</feature>
<sequence length="259" mass="29052">MCHYKIMERCSLVFFMYTLCTVFASEPSCPVCSRYDYEEKILERVIRNELVLQTTLQSIRETNEKVIAGLQALQEEKVKINAILEMIERKQTYIETYSASTRTNLSKALLEIQERSNRIDNDTIDDLKTPLVHFHARTAALITVNKDLTVPFPVVVVNQGVGYDSSTAMFTASVAGLYIFVVQYCTHGSKWAKLVIVHNEKPLQSAGHYAADGLGHCSTMQAFASVTIGDKVWVRATAASDLFNEPERSTSFSGILVHN</sequence>
<dbReference type="InterPro" id="IPR050822">
    <property type="entry name" value="Cerebellin_Synaptic_Org"/>
</dbReference>
<dbReference type="PANTHER" id="PTHR22923">
    <property type="entry name" value="CEREBELLIN-RELATED"/>
    <property type="match status" value="1"/>
</dbReference>
<evidence type="ECO:0000256" key="4">
    <source>
        <dbReference type="SAM" id="Coils"/>
    </source>
</evidence>
<reference evidence="7" key="1">
    <citation type="journal article" date="2019" name="bioRxiv">
        <title>The Genome of the Zebra Mussel, Dreissena polymorpha: A Resource for Invasive Species Research.</title>
        <authorList>
            <person name="McCartney M.A."/>
            <person name="Auch B."/>
            <person name="Kono T."/>
            <person name="Mallez S."/>
            <person name="Zhang Y."/>
            <person name="Obille A."/>
            <person name="Becker A."/>
            <person name="Abrahante J.E."/>
            <person name="Garbe J."/>
            <person name="Badalamenti J.P."/>
            <person name="Herman A."/>
            <person name="Mangelson H."/>
            <person name="Liachko I."/>
            <person name="Sullivan S."/>
            <person name="Sone E.D."/>
            <person name="Koren S."/>
            <person name="Silverstein K.A.T."/>
            <person name="Beckman K.B."/>
            <person name="Gohl D.M."/>
        </authorList>
    </citation>
    <scope>NUCLEOTIDE SEQUENCE</scope>
    <source>
        <strain evidence="7">Duluth1</strain>
        <tissue evidence="7">Whole animal</tissue>
    </source>
</reference>
<comment type="subcellular location">
    <subcellularLocation>
        <location evidence="1">Secreted</location>
    </subcellularLocation>
</comment>
<dbReference type="PANTHER" id="PTHR22923:SF116">
    <property type="entry name" value="C1Q DOMAIN-CONTAINING PROTEIN"/>
    <property type="match status" value="1"/>
</dbReference>
<gene>
    <name evidence="7" type="ORF">DPMN_052633</name>
</gene>
<dbReference type="Proteomes" id="UP000828390">
    <property type="component" value="Unassembled WGS sequence"/>
</dbReference>
<keyword evidence="2" id="KW-0964">Secreted</keyword>
<evidence type="ECO:0000313" key="8">
    <source>
        <dbReference type="Proteomes" id="UP000828390"/>
    </source>
</evidence>
<evidence type="ECO:0000259" key="6">
    <source>
        <dbReference type="PROSITE" id="PS50871"/>
    </source>
</evidence>
<dbReference type="PRINTS" id="PR00007">
    <property type="entry name" value="COMPLEMNTC1Q"/>
</dbReference>
<feature type="coiled-coil region" evidence="4">
    <location>
        <begin position="56"/>
        <end position="90"/>
    </location>
</feature>
<evidence type="ECO:0000256" key="3">
    <source>
        <dbReference type="ARBA" id="ARBA00022729"/>
    </source>
</evidence>
<dbReference type="OrthoDB" id="6075430at2759"/>